<evidence type="ECO:0008006" key="5">
    <source>
        <dbReference type="Google" id="ProtNLM"/>
    </source>
</evidence>
<dbReference type="EMBL" id="KQ030518">
    <property type="protein sequence ID" value="KJZ75402.1"/>
    <property type="molecule type" value="Genomic_DNA"/>
</dbReference>
<accession>A0A0F8A0K0</accession>
<evidence type="ECO:0000313" key="4">
    <source>
        <dbReference type="Proteomes" id="UP000054481"/>
    </source>
</evidence>
<feature type="compositionally biased region" description="Basic and acidic residues" evidence="2">
    <location>
        <begin position="624"/>
        <end position="635"/>
    </location>
</feature>
<keyword evidence="4" id="KW-1185">Reference proteome</keyword>
<feature type="compositionally biased region" description="Basic and acidic residues" evidence="2">
    <location>
        <begin position="559"/>
        <end position="568"/>
    </location>
</feature>
<feature type="region of interest" description="Disordered" evidence="2">
    <location>
        <begin position="474"/>
        <end position="493"/>
    </location>
</feature>
<protein>
    <recommendedName>
        <fullName evidence="5">Autophagy-related protein 28</fullName>
    </recommendedName>
</protein>
<feature type="coiled-coil region" evidence="1">
    <location>
        <begin position="280"/>
        <end position="343"/>
    </location>
</feature>
<feature type="region of interest" description="Disordered" evidence="2">
    <location>
        <begin position="1"/>
        <end position="104"/>
    </location>
</feature>
<dbReference type="AlphaFoldDB" id="A0A0F8A0K0"/>
<evidence type="ECO:0000256" key="1">
    <source>
        <dbReference type="SAM" id="Coils"/>
    </source>
</evidence>
<feature type="region of interest" description="Disordered" evidence="2">
    <location>
        <begin position="174"/>
        <end position="199"/>
    </location>
</feature>
<keyword evidence="1" id="KW-0175">Coiled coil</keyword>
<feature type="region of interest" description="Disordered" evidence="2">
    <location>
        <begin position="559"/>
        <end position="635"/>
    </location>
</feature>
<proteinExistence type="predicted"/>
<name>A0A0F8A0K0_9HYPO</name>
<reference evidence="3 4" key="1">
    <citation type="journal article" date="2014" name="Genome Biol. Evol.">
        <title>Comparative genomics and transcriptomics analyses reveal divergent lifestyle features of nematode endoparasitic fungus Hirsutella minnesotensis.</title>
        <authorList>
            <person name="Lai Y."/>
            <person name="Liu K."/>
            <person name="Zhang X."/>
            <person name="Zhang X."/>
            <person name="Li K."/>
            <person name="Wang N."/>
            <person name="Shu C."/>
            <person name="Wu Y."/>
            <person name="Wang C."/>
            <person name="Bushley K.E."/>
            <person name="Xiang M."/>
            <person name="Liu X."/>
        </authorList>
    </citation>
    <scope>NUCLEOTIDE SEQUENCE [LARGE SCALE GENOMIC DNA]</scope>
    <source>
        <strain evidence="3 4">3608</strain>
    </source>
</reference>
<evidence type="ECO:0000313" key="3">
    <source>
        <dbReference type="EMBL" id="KJZ75402.1"/>
    </source>
</evidence>
<sequence>MGPTSPPMKGDSSRTNPFPFRSQMHGSSAAEYQLDELDPRPDDSRLSFVENQQQARLRRPMANASYDEPWDSWHDRPEPASSPKKQRPSPMFQGPPPPISASNLITKASGPVRRSAGDVDGFRVYSPLVEQRHGVSLRGNPDSTWRGLQRQQAALEKHIQELLDLQAAALIRGSNGPVDRAPGAEADWHSDNGSSTPTGTLYSTLSSEPRVHKSLYIPHRSTPDGNVIPVRQPSRTRVMGLHTARQSLHESMADLVNLKREEHIHVNAALSARKFALERLDGLSSKRDSIRNELKALEQDEEEPLGQELRRLETEGKALDNEIRQMEEKLVDMRNRRRWLKGRIDDVKSKREAGLSGYRGALKDINVEVSALMLRPPVQPLDQEILGDSRKNTGKAISSAGGSEFLRLLPQRRTLEMAKAWWEAEVEVLEQQRSRIREEQVALEEGSVVWQEVVSLVSSFESSLRGLLEADTESAPLSLQPGEAASTQDPSPARSQLLRMDEVLEQLMQRMQAAEQKSWNLLICAIGAELEAFREARGVLKGLIHSFDVEAGAEGIVSKNERPAEESQRVAAHSVQEESDNEVPPDLLISRLDVADAQQPKSYTPDASTSKRRGSGNEVPPEFLAEHDDTTSMRA</sequence>
<dbReference type="OrthoDB" id="5342758at2759"/>
<evidence type="ECO:0000256" key="2">
    <source>
        <dbReference type="SAM" id="MobiDB-lite"/>
    </source>
</evidence>
<gene>
    <name evidence="3" type="ORF">HIM_05328</name>
</gene>
<feature type="compositionally biased region" description="Polar residues" evidence="2">
    <location>
        <begin position="599"/>
        <end position="608"/>
    </location>
</feature>
<dbReference type="Proteomes" id="UP000054481">
    <property type="component" value="Unassembled WGS sequence"/>
</dbReference>
<feature type="coiled-coil region" evidence="1">
    <location>
        <begin position="419"/>
        <end position="446"/>
    </location>
</feature>
<organism evidence="3 4">
    <name type="scientific">Hirsutella minnesotensis 3608</name>
    <dbReference type="NCBI Taxonomy" id="1043627"/>
    <lineage>
        <taxon>Eukaryota</taxon>
        <taxon>Fungi</taxon>
        <taxon>Dikarya</taxon>
        <taxon>Ascomycota</taxon>
        <taxon>Pezizomycotina</taxon>
        <taxon>Sordariomycetes</taxon>
        <taxon>Hypocreomycetidae</taxon>
        <taxon>Hypocreales</taxon>
        <taxon>Ophiocordycipitaceae</taxon>
        <taxon>Hirsutella</taxon>
    </lineage>
</organism>